<dbReference type="STRING" id="53952.A0127_01335"/>
<evidence type="ECO:0000313" key="2">
    <source>
        <dbReference type="Proteomes" id="UP000073604"/>
    </source>
</evidence>
<accession>A0A142CT06</accession>
<evidence type="ECO:0000313" key="1">
    <source>
        <dbReference type="EMBL" id="AMQ17908.1"/>
    </source>
</evidence>
<reference evidence="2" key="1">
    <citation type="submission" date="2016-03" db="EMBL/GenBank/DDBJ databases">
        <authorList>
            <person name="Oger P.M."/>
        </authorList>
    </citation>
    <scope>NUCLEOTIDE SEQUENCE [LARGE SCALE GENOMIC DNA]</scope>
    <source>
        <strain evidence="2">OG-1</strain>
    </source>
</reference>
<sequence length="342" mass="38070">MSKFFGVVLSLLVIFSIMAIVGPAPVSAKPMDEYSVLVLKNTDAWGSPSVVSTLDGMNITYRVMGSSELGNVTTDELVKTYDMIIIVNDQPQSFYDDIGTQIGKLEDYVRAGRVLEIHAANWGWGGGVWTTPLPRNVTIVQSYSSIDYVVPDNITLHSNYASHGYFANLPADAEIITVQAPTGTPEYSRPSTAVYTLGKGHVSVTGLTIEYSIARNGPEWLEFYREMVLKNLGYSTVAPQKPASPGGFNIMRYSFYYYTQYQRDLKEYNSLYGKAVERGIDNETLGMAAMQNDTASAYYEDAGRYGPVIANFQRMYVFFDLRMAALHQKRAIKILEDAMADR</sequence>
<dbReference type="AlphaFoldDB" id="A0A142CT06"/>
<dbReference type="InterPro" id="IPR029062">
    <property type="entry name" value="Class_I_gatase-like"/>
</dbReference>
<dbReference type="EMBL" id="CP014750">
    <property type="protein sequence ID" value="AMQ17908.1"/>
    <property type="molecule type" value="Genomic_DNA"/>
</dbReference>
<keyword evidence="2" id="KW-1185">Reference proteome</keyword>
<protein>
    <submittedName>
        <fullName evidence="1">Pyrolysin</fullName>
    </submittedName>
</protein>
<organism evidence="1 2">
    <name type="scientific">Thermococcus peptonophilus</name>
    <dbReference type="NCBI Taxonomy" id="53952"/>
    <lineage>
        <taxon>Archaea</taxon>
        <taxon>Methanobacteriati</taxon>
        <taxon>Methanobacteriota</taxon>
        <taxon>Thermococci</taxon>
        <taxon>Thermococcales</taxon>
        <taxon>Thermococcaceae</taxon>
        <taxon>Thermococcus</taxon>
    </lineage>
</organism>
<dbReference type="SUPFAM" id="SSF52317">
    <property type="entry name" value="Class I glutamine amidotransferase-like"/>
    <property type="match status" value="1"/>
</dbReference>
<gene>
    <name evidence="1" type="ORF">A0127_01335</name>
</gene>
<dbReference type="KEGG" id="tpep:A0127_01335"/>
<dbReference type="OrthoDB" id="95978at2157"/>
<proteinExistence type="predicted"/>
<name>A0A142CT06_9EURY</name>
<dbReference type="Proteomes" id="UP000073604">
    <property type="component" value="Chromosome"/>
</dbReference>